<protein>
    <submittedName>
        <fullName evidence="1">Uncharacterized protein</fullName>
    </submittedName>
</protein>
<organism evidence="1 2">
    <name type="scientific">Crocosphaera watsonii WH 0402</name>
    <dbReference type="NCBI Taxonomy" id="1284629"/>
    <lineage>
        <taxon>Bacteria</taxon>
        <taxon>Bacillati</taxon>
        <taxon>Cyanobacteriota</taxon>
        <taxon>Cyanophyceae</taxon>
        <taxon>Oscillatoriophycideae</taxon>
        <taxon>Chroococcales</taxon>
        <taxon>Aphanothecaceae</taxon>
        <taxon>Crocosphaera</taxon>
    </lineage>
</organism>
<name>T2JZ47_CROWT</name>
<dbReference type="EMBL" id="CAQN01001172">
    <property type="protein sequence ID" value="CCQ70334.1"/>
    <property type="molecule type" value="Genomic_DNA"/>
</dbReference>
<reference evidence="1 2" key="1">
    <citation type="submission" date="2013-01" db="EMBL/GenBank/DDBJ databases">
        <authorList>
            <person name="Bench S."/>
        </authorList>
    </citation>
    <scope>NUCLEOTIDE SEQUENCE [LARGE SCALE GENOMIC DNA]</scope>
    <source>
        <strain evidence="1 2">WH 0402</strain>
    </source>
</reference>
<evidence type="ECO:0000313" key="2">
    <source>
        <dbReference type="Proteomes" id="UP000018130"/>
    </source>
</evidence>
<accession>T2JZ47</accession>
<gene>
    <name evidence="1" type="ORF">CWATWH0402_2207</name>
</gene>
<proteinExistence type="predicted"/>
<dbReference type="AlphaFoldDB" id="T2JZ47"/>
<sequence length="51" mass="5974">MIRVRSSEFGVRSSEFGVRSVSILLTNLNRECGKNLYVERFRKKLLFIINP</sequence>
<comment type="caution">
    <text evidence="1">The sequence shown here is derived from an EMBL/GenBank/DDBJ whole genome shotgun (WGS) entry which is preliminary data.</text>
</comment>
<evidence type="ECO:0000313" key="1">
    <source>
        <dbReference type="EMBL" id="CCQ70334.1"/>
    </source>
</evidence>
<reference evidence="1 2" key="2">
    <citation type="submission" date="2013-09" db="EMBL/GenBank/DDBJ databases">
        <title>Whole genome comparison of six Crocosphaera watsonii strains with differing phenotypes.</title>
        <authorList>
            <person name="Bench S.R."/>
            <person name="Heller P."/>
            <person name="Frank I."/>
            <person name="Arciniega M."/>
            <person name="Shilova I.N."/>
            <person name="Zehr J.P."/>
        </authorList>
    </citation>
    <scope>NUCLEOTIDE SEQUENCE [LARGE SCALE GENOMIC DNA]</scope>
    <source>
        <strain evidence="1 2">WH 0402</strain>
    </source>
</reference>
<dbReference type="Proteomes" id="UP000018130">
    <property type="component" value="Unassembled WGS sequence"/>
</dbReference>